<evidence type="ECO:0000313" key="1">
    <source>
        <dbReference type="Araport" id="AT2G30925"/>
    </source>
</evidence>
<reference evidence="3" key="4">
    <citation type="submission" date="2011-02" db="EMBL/GenBank/DDBJ databases">
        <authorList>
            <consortium name="TAIR"/>
            <person name="Swarbreck D."/>
            <person name="Lamesch P."/>
            <person name="Wilks C."/>
            <person name="Huala E."/>
        </authorList>
    </citation>
    <scope>NUCLEOTIDE SEQUENCE</scope>
</reference>
<keyword evidence="4" id="KW-1185">Reference proteome</keyword>
<reference evidence="4" key="6">
    <citation type="journal article" date="2017" name="Plant J.">
        <title>Araport11: a complete reannotation of the Arabidopsis thaliana reference genome.</title>
        <authorList>
            <person name="Cheng C.Y."/>
            <person name="Krishnakumar V."/>
            <person name="Chan A.P."/>
            <person name="Thibaud-Nissen F."/>
            <person name="Schobel S."/>
            <person name="Town C.D."/>
        </authorList>
    </citation>
    <scope>GENOME REANNOTATION</scope>
    <source>
        <strain evidence="4">cv. Columbia</strain>
    </source>
</reference>
<dbReference type="Araport" id="AT2G30925"/>
<evidence type="ECO:0000313" key="2">
    <source>
        <dbReference type="EMBL" id="AAM14980.1"/>
    </source>
</evidence>
<dbReference type="KEGG" id="ath:AT2G30925"/>
<dbReference type="EMBL" id="AC004669">
    <property type="protein sequence ID" value="AAM14980.1"/>
    <property type="molecule type" value="Genomic_DNA"/>
</dbReference>
<reference evidence="3 4" key="1">
    <citation type="journal article" date="1999" name="Nature">
        <title>Sequence and analysis of chromosome 2 of the plant Arabidopsis thaliana.</title>
        <authorList>
            <person name="Lin X."/>
            <person name="Kaul S."/>
            <person name="Rounsley S."/>
            <person name="Shea T.P."/>
            <person name="Benito M.I."/>
            <person name="Town C.D."/>
            <person name="Fujii C.Y."/>
            <person name="Mason T."/>
            <person name="Bowman C.L."/>
            <person name="Barnstead M."/>
            <person name="Feldblyum T.V."/>
            <person name="Buell C.R."/>
            <person name="Ketchum K.A."/>
            <person name="Lee J."/>
            <person name="Ronning C.M."/>
            <person name="Koo H.L."/>
            <person name="Moffat K.S."/>
            <person name="Cronin L.A."/>
            <person name="Shen M."/>
            <person name="Pai G."/>
            <person name="Van Aken S."/>
            <person name="Umayam L."/>
            <person name="Tallon L.J."/>
            <person name="Gill J.E."/>
            <person name="Adams M.D."/>
            <person name="Carrera A.J."/>
            <person name="Creasy T.H."/>
            <person name="Goodman H.M."/>
            <person name="Somerville C.R."/>
            <person name="Copenhaver G.P."/>
            <person name="Preuss D."/>
            <person name="Nierman W.C."/>
            <person name="White O."/>
            <person name="Eisen J.A."/>
            <person name="Salzberg S.L."/>
            <person name="Fraser C.M."/>
            <person name="Venter J.C."/>
        </authorList>
    </citation>
    <scope>NUCLEOTIDE SEQUENCE [LARGE SCALE GENOMIC DNA]</scope>
    <source>
        <strain evidence="4">cv. Columbia</strain>
    </source>
</reference>
<protein>
    <submittedName>
        <fullName evidence="3">Transmembrane protein</fullName>
    </submittedName>
</protein>
<dbReference type="TAIR" id="AT2G30925"/>
<dbReference type="RefSeq" id="NP_565707.1">
    <property type="nucleotide sequence ID" value="NM_128645.1"/>
</dbReference>
<dbReference type="Proteomes" id="UP000006548">
    <property type="component" value="Chromosome 2"/>
</dbReference>
<evidence type="ECO:0000313" key="4">
    <source>
        <dbReference type="Proteomes" id="UP000006548"/>
    </source>
</evidence>
<dbReference type="STRING" id="3702.Q8S8Q0"/>
<organism evidence="2">
    <name type="scientific">Arabidopsis thaliana</name>
    <name type="common">Mouse-ear cress</name>
    <dbReference type="NCBI Taxonomy" id="3702"/>
    <lineage>
        <taxon>Eukaryota</taxon>
        <taxon>Viridiplantae</taxon>
        <taxon>Streptophyta</taxon>
        <taxon>Embryophyta</taxon>
        <taxon>Tracheophyta</taxon>
        <taxon>Spermatophyta</taxon>
        <taxon>Magnoliopsida</taxon>
        <taxon>eudicotyledons</taxon>
        <taxon>Gunneridae</taxon>
        <taxon>Pentapetalae</taxon>
        <taxon>rosids</taxon>
        <taxon>malvids</taxon>
        <taxon>Brassicales</taxon>
        <taxon>Brassicaceae</taxon>
        <taxon>Camelineae</taxon>
        <taxon>Arabidopsis</taxon>
    </lineage>
</organism>
<sequence>MTTTSNFFAKTLFYVFHLNTNNNLTFVLPFQFLIHYNFITPH</sequence>
<reference evidence="2" key="3">
    <citation type="submission" date="2002-02" db="EMBL/GenBank/DDBJ databases">
        <authorList>
            <person name="Town C.D."/>
            <person name="Kaul S."/>
        </authorList>
    </citation>
    <scope>NUCLEOTIDE SEQUENCE</scope>
</reference>
<dbReference type="AlphaFoldDB" id="Q8S8Q0"/>
<gene>
    <name evidence="1 3" type="ordered locus">At2g30925</name>
</gene>
<keyword evidence="3" id="KW-0812">Transmembrane</keyword>
<dbReference type="PaxDb" id="3702-AT2G30925.1"/>
<dbReference type="EMBL" id="CP002685">
    <property type="protein sequence ID" value="AEC08459.1"/>
    <property type="molecule type" value="Genomic_DNA"/>
</dbReference>
<accession>Q8S8Q0</accession>
<name>Q8S8Q0_ARATH</name>
<reference evidence="3" key="5">
    <citation type="submission" date="2016-05" db="EMBL/GenBank/DDBJ databases">
        <authorList>
            <person name="Krishnakumar V."/>
            <person name="Cheng C.-Y."/>
            <person name="Chan A.P."/>
            <person name="Schobel S."/>
            <person name="Kim M."/>
            <person name="Ferlanti E.S."/>
            <person name="Belyaeva I."/>
            <person name="Rosen B.D."/>
            <person name="Micklem G."/>
            <person name="Miller J.R."/>
            <person name="Vaughn M."/>
            <person name="Town C.D."/>
        </authorList>
    </citation>
    <scope>NUCLEOTIDE SEQUENCE</scope>
</reference>
<evidence type="ECO:0000313" key="3">
    <source>
        <dbReference type="EMBL" id="AEC08459.1"/>
    </source>
</evidence>
<dbReference type="HOGENOM" id="CLU_3261221_0_0_1"/>
<proteinExistence type="predicted"/>
<dbReference type="GeneID" id="817643"/>
<keyword evidence="3" id="KW-0472">Membrane</keyword>
<reference evidence="2" key="2">
    <citation type="submission" date="2000-03" db="EMBL/GenBank/DDBJ databases">
        <authorList>
            <person name="Rounsley S.D."/>
            <person name="Kaul S."/>
            <person name="Lin X."/>
            <person name="Ketchum K.A."/>
            <person name="Crosby M.L."/>
            <person name="Brandon R.C."/>
            <person name="Sykes S.M."/>
            <person name="Mason T.M."/>
            <person name="Kerlavage A.R."/>
            <person name="Adams M.D."/>
            <person name="Somerville C.R."/>
            <person name="Venter J.C."/>
        </authorList>
    </citation>
    <scope>NUCLEOTIDE SEQUENCE</scope>
</reference>